<proteinExistence type="predicted"/>
<evidence type="ECO:0000313" key="2">
    <source>
        <dbReference type="EMBL" id="TDZ31023.1"/>
    </source>
</evidence>
<dbReference type="InterPro" id="IPR000719">
    <property type="entry name" value="Prot_kinase_dom"/>
</dbReference>
<dbReference type="Proteomes" id="UP000295083">
    <property type="component" value="Unassembled WGS sequence"/>
</dbReference>
<keyword evidence="3" id="KW-1185">Reference proteome</keyword>
<keyword evidence="2" id="KW-0418">Kinase</keyword>
<dbReference type="Pfam" id="PF00069">
    <property type="entry name" value="Pkinase"/>
    <property type="match status" value="1"/>
</dbReference>
<reference evidence="2 3" key="1">
    <citation type="submission" date="2018-11" db="EMBL/GenBank/DDBJ databases">
        <title>Genome sequence and assembly of Colletotrichum spinosum.</title>
        <authorList>
            <person name="Gan P."/>
            <person name="Shirasu K."/>
        </authorList>
    </citation>
    <scope>NUCLEOTIDE SEQUENCE [LARGE SCALE GENOMIC DNA]</scope>
    <source>
        <strain evidence="2 3">CBS 515.97</strain>
    </source>
</reference>
<dbReference type="PANTHER" id="PTHR24359:SF37">
    <property type="entry name" value="PROTEIN KINASE DOMAIN-CONTAINING PROTEIN"/>
    <property type="match status" value="1"/>
</dbReference>
<name>A0A4R8QB43_9PEZI</name>
<dbReference type="Gene3D" id="3.90.180.10">
    <property type="entry name" value="Medium-chain alcohol dehydrogenases, catalytic domain"/>
    <property type="match status" value="1"/>
</dbReference>
<dbReference type="AlphaFoldDB" id="A0A4R8QB43"/>
<dbReference type="GO" id="GO:0005524">
    <property type="term" value="F:ATP binding"/>
    <property type="evidence" value="ECO:0007669"/>
    <property type="project" value="InterPro"/>
</dbReference>
<accession>A0A4R8QB43</accession>
<feature type="domain" description="Protein kinase" evidence="1">
    <location>
        <begin position="1"/>
        <end position="310"/>
    </location>
</feature>
<dbReference type="GO" id="GO:0004674">
    <property type="term" value="F:protein serine/threonine kinase activity"/>
    <property type="evidence" value="ECO:0007669"/>
    <property type="project" value="TreeGrafter"/>
</dbReference>
<comment type="caution">
    <text evidence="2">The sequence shown here is derived from an EMBL/GenBank/DDBJ whole genome shotgun (WGS) entry which is preliminary data.</text>
</comment>
<dbReference type="InterPro" id="IPR011009">
    <property type="entry name" value="Kinase-like_dom_sf"/>
</dbReference>
<dbReference type="SUPFAM" id="SSF56112">
    <property type="entry name" value="Protein kinase-like (PK-like)"/>
    <property type="match status" value="1"/>
</dbReference>
<keyword evidence="2" id="KW-0808">Transferase</keyword>
<evidence type="ECO:0000259" key="1">
    <source>
        <dbReference type="PROSITE" id="PS50011"/>
    </source>
</evidence>
<evidence type="ECO:0000313" key="3">
    <source>
        <dbReference type="Proteomes" id="UP000295083"/>
    </source>
</evidence>
<dbReference type="Gene3D" id="1.10.510.10">
    <property type="entry name" value="Transferase(Phosphotransferase) domain 1"/>
    <property type="match status" value="1"/>
</dbReference>
<gene>
    <name evidence="2" type="primary">CDK3</name>
    <name evidence="2" type="ORF">C8035_v002300</name>
</gene>
<dbReference type="PROSITE" id="PS50011">
    <property type="entry name" value="PROTEIN_KINASE_DOM"/>
    <property type="match status" value="1"/>
</dbReference>
<dbReference type="EMBL" id="QAPG01000111">
    <property type="protein sequence ID" value="TDZ31023.1"/>
    <property type="molecule type" value="Genomic_DNA"/>
</dbReference>
<protein>
    <submittedName>
        <fullName evidence="2">Cyclin-dependent kinase 3</fullName>
    </submittedName>
</protein>
<organism evidence="2 3">
    <name type="scientific">Colletotrichum spinosum</name>
    <dbReference type="NCBI Taxonomy" id="1347390"/>
    <lineage>
        <taxon>Eukaryota</taxon>
        <taxon>Fungi</taxon>
        <taxon>Dikarya</taxon>
        <taxon>Ascomycota</taxon>
        <taxon>Pezizomycotina</taxon>
        <taxon>Sordariomycetes</taxon>
        <taxon>Hypocreomycetidae</taxon>
        <taxon>Glomerellales</taxon>
        <taxon>Glomerellaceae</taxon>
        <taxon>Colletotrichum</taxon>
        <taxon>Colletotrichum orbiculare species complex</taxon>
    </lineage>
</organism>
<dbReference type="PANTHER" id="PTHR24359">
    <property type="entry name" value="SERINE/THREONINE-PROTEIN KINASE SBK1"/>
    <property type="match status" value="1"/>
</dbReference>
<sequence>MLKKFTGEGAHDHVVSVLATYKQHGQFHLIFHRADADLFHYWKTICPNPVMDYDTVLWIAKQLEGLSDGLLRFHKRYTILRRRCEAHADPEDVEPHSTVRGCRSEQRQNFKCGDCDGVMKATREERFGRHGDLKPENLLWFSDPNNPIDKKGTIKITDFGQAELHSVETKSYRRTNGIDTLTYRSPECEIQPLVIRQSSDVWSLGCIFLEFVTWALGGSKLVQEFKKKRMLYDARMRMDTDIFFELVMVPELRHCGAKLKLAVSRHMDELSQRSDCSQYFRDVLGLIRQMLPLPIPLAPTAVLIKVHAVALNYRNANIANSGNPWLVTLPSLHKRRCVLGTDAAGGKVKLSKRVFIQGANSVIQQGGLYRGVSMFAFKLAQAAGLEVILSSSSDDRDQEKIQDSFPSAPVCGVNYKTYRGWEKGRCEDD</sequence>